<keyword evidence="1" id="KW-0472">Membrane</keyword>
<dbReference type="Proteomes" id="UP001202328">
    <property type="component" value="Unassembled WGS sequence"/>
</dbReference>
<sequence length="107" mass="11774">MLSSFNEGRAIFASGRPFDPWEYDGIFFVPGQAINAYISLGLATSGALARGYRVYAIYRIMLLILILLRVEADLAVACSRGIPTQIVTPDLFTCLLPLFTSVLNNKI</sequence>
<dbReference type="SUPFAM" id="SSF51735">
    <property type="entry name" value="NAD(P)-binding Rossmann-fold domains"/>
    <property type="match status" value="1"/>
</dbReference>
<keyword evidence="1" id="KW-1133">Transmembrane helix</keyword>
<dbReference type="Pfam" id="PF03949">
    <property type="entry name" value="Malic_M"/>
    <property type="match status" value="1"/>
</dbReference>
<feature type="non-terminal residue" evidence="3">
    <location>
        <position position="107"/>
    </location>
</feature>
<reference evidence="3" key="1">
    <citation type="submission" date="2022-04" db="EMBL/GenBank/DDBJ databases">
        <title>A functionally conserved STORR gene fusion in Papaver species that diverged 16.8 million years ago.</title>
        <authorList>
            <person name="Catania T."/>
        </authorList>
    </citation>
    <scope>NUCLEOTIDE SEQUENCE</scope>
    <source>
        <strain evidence="3">S-188037</strain>
    </source>
</reference>
<keyword evidence="4" id="KW-1185">Reference proteome</keyword>
<protein>
    <recommendedName>
        <fullName evidence="2">Malic enzyme NAD-binding domain-containing protein</fullName>
    </recommendedName>
</protein>
<dbReference type="AlphaFoldDB" id="A0AAD4TI08"/>
<proteinExistence type="predicted"/>
<dbReference type="InterPro" id="IPR036291">
    <property type="entry name" value="NAD(P)-bd_dom_sf"/>
</dbReference>
<feature type="domain" description="Malic enzyme NAD-binding" evidence="2">
    <location>
        <begin position="4"/>
        <end position="49"/>
    </location>
</feature>
<accession>A0AAD4TI08</accession>
<organism evidence="3 4">
    <name type="scientific">Papaver atlanticum</name>
    <dbReference type="NCBI Taxonomy" id="357466"/>
    <lineage>
        <taxon>Eukaryota</taxon>
        <taxon>Viridiplantae</taxon>
        <taxon>Streptophyta</taxon>
        <taxon>Embryophyta</taxon>
        <taxon>Tracheophyta</taxon>
        <taxon>Spermatophyta</taxon>
        <taxon>Magnoliopsida</taxon>
        <taxon>Ranunculales</taxon>
        <taxon>Papaveraceae</taxon>
        <taxon>Papaveroideae</taxon>
        <taxon>Papaver</taxon>
    </lineage>
</organism>
<evidence type="ECO:0000313" key="3">
    <source>
        <dbReference type="EMBL" id="KAI3957399.1"/>
    </source>
</evidence>
<dbReference type="GO" id="GO:0051287">
    <property type="term" value="F:NAD binding"/>
    <property type="evidence" value="ECO:0007669"/>
    <property type="project" value="InterPro"/>
</dbReference>
<evidence type="ECO:0000256" key="1">
    <source>
        <dbReference type="SAM" id="Phobius"/>
    </source>
</evidence>
<keyword evidence="1" id="KW-0812">Transmembrane</keyword>
<dbReference type="InterPro" id="IPR012302">
    <property type="entry name" value="Malic_NAD-bd"/>
</dbReference>
<name>A0AAD4TI08_9MAGN</name>
<evidence type="ECO:0000313" key="4">
    <source>
        <dbReference type="Proteomes" id="UP001202328"/>
    </source>
</evidence>
<comment type="caution">
    <text evidence="3">The sequence shown here is derived from an EMBL/GenBank/DDBJ whole genome shotgun (WGS) entry which is preliminary data.</text>
</comment>
<gene>
    <name evidence="3" type="ORF">MKW98_003120</name>
</gene>
<dbReference type="Gene3D" id="3.40.50.720">
    <property type="entry name" value="NAD(P)-binding Rossmann-like Domain"/>
    <property type="match status" value="1"/>
</dbReference>
<feature type="transmembrane region" description="Helical" evidence="1">
    <location>
        <begin position="52"/>
        <end position="70"/>
    </location>
</feature>
<evidence type="ECO:0000259" key="2">
    <source>
        <dbReference type="Pfam" id="PF03949"/>
    </source>
</evidence>
<dbReference type="EMBL" id="JAJJMB010001336">
    <property type="protein sequence ID" value="KAI3957399.1"/>
    <property type="molecule type" value="Genomic_DNA"/>
</dbReference>